<dbReference type="EMBL" id="FUKM01000055">
    <property type="protein sequence ID" value="SJN14253.1"/>
    <property type="molecule type" value="Genomic_DNA"/>
</dbReference>
<proteinExistence type="predicted"/>
<dbReference type="OrthoDB" id="6175744at2"/>
<feature type="chain" id="PRO_5012932840" description="Lipoprotein" evidence="1">
    <location>
        <begin position="17"/>
        <end position="99"/>
    </location>
</feature>
<accession>A0A1R4I4J5</accession>
<gene>
    <name evidence="2" type="ORF">CZ787_14220</name>
</gene>
<dbReference type="RefSeq" id="WP_087110206.1">
    <property type="nucleotide sequence ID" value="NZ_FUKM01000055.1"/>
</dbReference>
<evidence type="ECO:0000313" key="3">
    <source>
        <dbReference type="Proteomes" id="UP000196331"/>
    </source>
</evidence>
<dbReference type="PROSITE" id="PS51257">
    <property type="entry name" value="PROKAR_LIPOPROTEIN"/>
    <property type="match status" value="1"/>
</dbReference>
<keyword evidence="1" id="KW-0732">Signal</keyword>
<protein>
    <recommendedName>
        <fullName evidence="4">Lipoprotein</fullName>
    </recommendedName>
</protein>
<reference evidence="2 3" key="1">
    <citation type="submission" date="2017-02" db="EMBL/GenBank/DDBJ databases">
        <authorList>
            <person name="Dridi B."/>
        </authorList>
    </citation>
    <scope>NUCLEOTIDE SEQUENCE [LARGE SCALE GENOMIC DNA]</scope>
    <source>
        <strain evidence="2 3">JB380</strain>
    </source>
</reference>
<sequence length="99" mass="10790">MTFRTIVIVAAGALLAACGSKPPELPPPPAITVYQCATPAGMTERERQPLPPMGDYSQADVALFITDLHQWGARGWLRVARIREHADKCAQSTEDDDND</sequence>
<evidence type="ECO:0000256" key="1">
    <source>
        <dbReference type="SAM" id="SignalP"/>
    </source>
</evidence>
<feature type="signal peptide" evidence="1">
    <location>
        <begin position="1"/>
        <end position="16"/>
    </location>
</feature>
<dbReference type="Proteomes" id="UP000196331">
    <property type="component" value="Unassembled WGS sequence"/>
</dbReference>
<comment type="caution">
    <text evidence="2">The sequence shown here is derived from an EMBL/GenBank/DDBJ whole genome shotgun (WGS) entry which is preliminary data.</text>
</comment>
<name>A0A1R4I4J5_9GAMM</name>
<evidence type="ECO:0008006" key="4">
    <source>
        <dbReference type="Google" id="ProtNLM"/>
    </source>
</evidence>
<organism evidence="2 3">
    <name type="scientific">Halomonas citrativorans</name>
    <dbReference type="NCBI Taxonomy" id="2742612"/>
    <lineage>
        <taxon>Bacteria</taxon>
        <taxon>Pseudomonadati</taxon>
        <taxon>Pseudomonadota</taxon>
        <taxon>Gammaproteobacteria</taxon>
        <taxon>Oceanospirillales</taxon>
        <taxon>Halomonadaceae</taxon>
        <taxon>Halomonas</taxon>
    </lineage>
</organism>
<evidence type="ECO:0000313" key="2">
    <source>
        <dbReference type="EMBL" id="SJN14253.1"/>
    </source>
</evidence>
<dbReference type="AlphaFoldDB" id="A0A1R4I4J5"/>